<keyword evidence="5" id="KW-1185">Reference proteome</keyword>
<dbReference type="InterPro" id="IPR025241">
    <property type="entry name" value="DUF4190"/>
</dbReference>
<feature type="compositionally biased region" description="Pro residues" evidence="1">
    <location>
        <begin position="59"/>
        <end position="77"/>
    </location>
</feature>
<sequence length="204" mass="21483">MTNPGDSDEWWKQYGGEGVTPETPPAAPQQPAPPQPSVPQQPVPPPAGYTSAPQYQNPPMTPPPQPVYPNYPPPQANPVPGYTVAGQPQVGGMQPQMGGMQPPGYGYPGYQPYGYAPVQQNNPLAIASLVISIIGLPTLFFCLFIPVISIVGLVLGIVSLNQMKTSQQQGRGLALGGIWVGAVGTVIGFALLLVLIIAGNWNTY</sequence>
<name>A0ABC9Z4M8_9NOCA</name>
<dbReference type="RefSeq" id="WP_036550448.1">
    <property type="nucleotide sequence ID" value="NZ_AP028459.1"/>
</dbReference>
<dbReference type="AlphaFoldDB" id="A0ABC9Z4M8"/>
<dbReference type="Pfam" id="PF13828">
    <property type="entry name" value="DUF4190"/>
    <property type="match status" value="1"/>
</dbReference>
<keyword evidence="2" id="KW-0472">Membrane</keyword>
<dbReference type="Proteomes" id="UP000037179">
    <property type="component" value="Unassembled WGS sequence"/>
</dbReference>
<feature type="transmembrane region" description="Helical" evidence="2">
    <location>
        <begin position="172"/>
        <end position="198"/>
    </location>
</feature>
<feature type="transmembrane region" description="Helical" evidence="2">
    <location>
        <begin position="129"/>
        <end position="160"/>
    </location>
</feature>
<evidence type="ECO:0000313" key="4">
    <source>
        <dbReference type="EMBL" id="GAP32574.1"/>
    </source>
</evidence>
<evidence type="ECO:0000256" key="1">
    <source>
        <dbReference type="SAM" id="MobiDB-lite"/>
    </source>
</evidence>
<reference evidence="5" key="1">
    <citation type="submission" date="2015-07" db="EMBL/GenBank/DDBJ databases">
        <title>Nocardia seriolae U-1 whole genome shotgun sequence.</title>
        <authorList>
            <person name="Imajoh M."/>
            <person name="Fukumoto Y."/>
            <person name="Sukeda M."/>
            <person name="Yamane J."/>
            <person name="Yamasaki K."/>
            <person name="Shimizu M."/>
            <person name="Ohnishi K."/>
            <person name="Oshima S."/>
        </authorList>
    </citation>
    <scope>NUCLEOTIDE SEQUENCE [LARGE SCALE GENOMIC DNA]</scope>
    <source>
        <strain evidence="5">U-1</strain>
    </source>
</reference>
<feature type="domain" description="DUF4190" evidence="3">
    <location>
        <begin position="124"/>
        <end position="188"/>
    </location>
</feature>
<accession>A0ABC9Z4M8</accession>
<comment type="caution">
    <text evidence="4">The sequence shown here is derived from an EMBL/GenBank/DDBJ whole genome shotgun (WGS) entry which is preliminary data.</text>
</comment>
<feature type="compositionally biased region" description="Pro residues" evidence="1">
    <location>
        <begin position="22"/>
        <end position="47"/>
    </location>
</feature>
<feature type="compositionally biased region" description="Low complexity" evidence="1">
    <location>
        <begin position="78"/>
        <end position="97"/>
    </location>
</feature>
<protein>
    <recommendedName>
        <fullName evidence="3">DUF4190 domain-containing protein</fullName>
    </recommendedName>
</protein>
<evidence type="ECO:0000256" key="2">
    <source>
        <dbReference type="SAM" id="Phobius"/>
    </source>
</evidence>
<keyword evidence="2" id="KW-0812">Transmembrane</keyword>
<evidence type="ECO:0000259" key="3">
    <source>
        <dbReference type="Pfam" id="PF13828"/>
    </source>
</evidence>
<reference evidence="4 5" key="2">
    <citation type="journal article" date="2016" name="Genome Announc.">
        <title>Draft Genome Sequence of Erythromycin- and Oxytetracycline-Sensitive Nocardia seriolae Strain U-1 (NBRC 110359).</title>
        <authorList>
            <person name="Imajoh M."/>
            <person name="Sukeda M."/>
            <person name="Shimizu M."/>
            <person name="Yamane J."/>
            <person name="Ohnishi K."/>
            <person name="Oshima S."/>
        </authorList>
    </citation>
    <scope>NUCLEOTIDE SEQUENCE [LARGE SCALE GENOMIC DNA]</scope>
    <source>
        <strain evidence="4 5">U-1</strain>
    </source>
</reference>
<gene>
    <name evidence="4" type="ORF">NSK11_contig00166-0004</name>
</gene>
<feature type="region of interest" description="Disordered" evidence="1">
    <location>
        <begin position="1"/>
        <end position="97"/>
    </location>
</feature>
<keyword evidence="2" id="KW-1133">Transmembrane helix</keyword>
<proteinExistence type="predicted"/>
<evidence type="ECO:0000313" key="5">
    <source>
        <dbReference type="Proteomes" id="UP000037179"/>
    </source>
</evidence>
<organism evidence="4 5">
    <name type="scientific">Nocardia seriolae</name>
    <dbReference type="NCBI Taxonomy" id="37332"/>
    <lineage>
        <taxon>Bacteria</taxon>
        <taxon>Bacillati</taxon>
        <taxon>Actinomycetota</taxon>
        <taxon>Actinomycetes</taxon>
        <taxon>Mycobacteriales</taxon>
        <taxon>Nocardiaceae</taxon>
        <taxon>Nocardia</taxon>
    </lineage>
</organism>
<dbReference type="EMBL" id="BBYQ01000166">
    <property type="protein sequence ID" value="GAP32574.1"/>
    <property type="molecule type" value="Genomic_DNA"/>
</dbReference>